<evidence type="ECO:0000256" key="4">
    <source>
        <dbReference type="ARBA" id="ARBA00023136"/>
    </source>
</evidence>
<dbReference type="AlphaFoldDB" id="A0A6H0XPW4"/>
<accession>A0A6H0XPW4</accession>
<gene>
    <name evidence="6" type="ORF">AMS68_002243</name>
</gene>
<dbReference type="InterPro" id="IPR007568">
    <property type="entry name" value="RTA1"/>
</dbReference>
<feature type="transmembrane region" description="Helical" evidence="5">
    <location>
        <begin position="196"/>
        <end position="218"/>
    </location>
</feature>
<dbReference type="PANTHER" id="PTHR31465">
    <property type="entry name" value="PROTEIN RTA1-RELATED"/>
    <property type="match status" value="1"/>
</dbReference>
<feature type="transmembrane region" description="Helical" evidence="5">
    <location>
        <begin position="238"/>
        <end position="258"/>
    </location>
</feature>
<protein>
    <recommendedName>
        <fullName evidence="8">RTA1 like protein</fullName>
    </recommendedName>
</protein>
<feature type="transmembrane region" description="Helical" evidence="5">
    <location>
        <begin position="160"/>
        <end position="184"/>
    </location>
</feature>
<evidence type="ECO:0008006" key="8">
    <source>
        <dbReference type="Google" id="ProtNLM"/>
    </source>
</evidence>
<organism evidence="6 7">
    <name type="scientific">Peltaster fructicola</name>
    <dbReference type="NCBI Taxonomy" id="286661"/>
    <lineage>
        <taxon>Eukaryota</taxon>
        <taxon>Fungi</taxon>
        <taxon>Dikarya</taxon>
        <taxon>Ascomycota</taxon>
        <taxon>Pezizomycotina</taxon>
        <taxon>Dothideomycetes</taxon>
        <taxon>Dothideomycetes incertae sedis</taxon>
        <taxon>Peltaster</taxon>
    </lineage>
</organism>
<name>A0A6H0XPW4_9PEZI</name>
<feature type="transmembrane region" description="Helical" evidence="5">
    <location>
        <begin position="80"/>
        <end position="104"/>
    </location>
</feature>
<keyword evidence="2 5" id="KW-0812">Transmembrane</keyword>
<evidence type="ECO:0000256" key="2">
    <source>
        <dbReference type="ARBA" id="ARBA00022692"/>
    </source>
</evidence>
<evidence type="ECO:0000313" key="7">
    <source>
        <dbReference type="Proteomes" id="UP000503462"/>
    </source>
</evidence>
<dbReference type="EMBL" id="CP051140">
    <property type="protein sequence ID" value="QIW96725.1"/>
    <property type="molecule type" value="Genomic_DNA"/>
</dbReference>
<dbReference type="GO" id="GO:0005886">
    <property type="term" value="C:plasma membrane"/>
    <property type="evidence" value="ECO:0007669"/>
    <property type="project" value="TreeGrafter"/>
</dbReference>
<evidence type="ECO:0000256" key="1">
    <source>
        <dbReference type="ARBA" id="ARBA00004141"/>
    </source>
</evidence>
<reference evidence="6 7" key="1">
    <citation type="journal article" date="2016" name="Sci. Rep.">
        <title>Peltaster fructicola genome reveals evolution from an invasive phytopathogen to an ectophytic parasite.</title>
        <authorList>
            <person name="Xu C."/>
            <person name="Chen H."/>
            <person name="Gleason M.L."/>
            <person name="Xu J.R."/>
            <person name="Liu H."/>
            <person name="Zhang R."/>
            <person name="Sun G."/>
        </authorList>
    </citation>
    <scope>NUCLEOTIDE SEQUENCE [LARGE SCALE GENOMIC DNA]</scope>
    <source>
        <strain evidence="6 7">LNHT1506</strain>
    </source>
</reference>
<dbReference type="PANTHER" id="PTHR31465:SF8">
    <property type="entry name" value="DOMAIN PROTEIN, PUTATIVE (AFU_ORTHOLOGUE AFUA_6G14140)-RELATED"/>
    <property type="match status" value="1"/>
</dbReference>
<comment type="subcellular location">
    <subcellularLocation>
        <location evidence="1">Membrane</location>
        <topology evidence="1">Multi-pass membrane protein</topology>
    </subcellularLocation>
</comment>
<evidence type="ECO:0000313" key="6">
    <source>
        <dbReference type="EMBL" id="QIW96725.1"/>
    </source>
</evidence>
<evidence type="ECO:0000256" key="3">
    <source>
        <dbReference type="ARBA" id="ARBA00022989"/>
    </source>
</evidence>
<dbReference type="GO" id="GO:0000324">
    <property type="term" value="C:fungal-type vacuole"/>
    <property type="evidence" value="ECO:0007669"/>
    <property type="project" value="TreeGrafter"/>
</dbReference>
<keyword evidence="7" id="KW-1185">Reference proteome</keyword>
<keyword evidence="3 5" id="KW-1133">Transmembrane helix</keyword>
<feature type="transmembrane region" description="Helical" evidence="5">
    <location>
        <begin position="125"/>
        <end position="148"/>
    </location>
</feature>
<dbReference type="Proteomes" id="UP000503462">
    <property type="component" value="Chromosome 2"/>
</dbReference>
<keyword evidence="4 5" id="KW-0472">Membrane</keyword>
<dbReference type="OrthoDB" id="4521223at2759"/>
<feature type="transmembrane region" description="Helical" evidence="5">
    <location>
        <begin position="49"/>
        <end position="68"/>
    </location>
</feature>
<sequence length="305" mass="33168">MSTPGCTKDTCPPSASIYGYRASLPASIIFLVIFAISGILHLAIARRTWFFACVMAIGCAFEVLGYIAKLLLWNDPFSDVGFKISVVCLTLAPAFFSAAIYWTLKHLTLTIDPNLNRFNPSWYTWIFISCDIFSIVLQAIGGGVGAAATSQSQLDVSTGLLITGLSTQVATLLAFGGCAADYGLRVWRRGTSNSIVNFKLFLTALAVAYLMILLRCAYRVAELSKGWGSDNTILREQSLFIGLDSVPCALATIVLNIWHPGHHFMRREGFQDKTIETSSVHNAALERKESEGAFGGSVQASRSLE</sequence>
<evidence type="ECO:0000256" key="5">
    <source>
        <dbReference type="SAM" id="Phobius"/>
    </source>
</evidence>
<feature type="transmembrane region" description="Helical" evidence="5">
    <location>
        <begin position="22"/>
        <end position="42"/>
    </location>
</feature>
<dbReference type="Pfam" id="PF04479">
    <property type="entry name" value="RTA1"/>
    <property type="match status" value="1"/>
</dbReference>
<proteinExistence type="predicted"/>